<dbReference type="Proteomes" id="UP000287033">
    <property type="component" value="Unassembled WGS sequence"/>
</dbReference>
<reference evidence="1 2" key="1">
    <citation type="journal article" date="2018" name="Nat. Ecol. Evol.">
        <title>Shark genomes provide insights into elasmobranch evolution and the origin of vertebrates.</title>
        <authorList>
            <person name="Hara Y"/>
            <person name="Yamaguchi K"/>
            <person name="Onimaru K"/>
            <person name="Kadota M"/>
            <person name="Koyanagi M"/>
            <person name="Keeley SD"/>
            <person name="Tatsumi K"/>
            <person name="Tanaka K"/>
            <person name="Motone F"/>
            <person name="Kageyama Y"/>
            <person name="Nozu R"/>
            <person name="Adachi N"/>
            <person name="Nishimura O"/>
            <person name="Nakagawa R"/>
            <person name="Tanegashima C"/>
            <person name="Kiyatake I"/>
            <person name="Matsumoto R"/>
            <person name="Murakumo K"/>
            <person name="Nishida K"/>
            <person name="Terakita A"/>
            <person name="Kuratani S"/>
            <person name="Sato K"/>
            <person name="Hyodo S Kuraku.S."/>
        </authorList>
    </citation>
    <scope>NUCLEOTIDE SEQUENCE [LARGE SCALE GENOMIC DNA]</scope>
</reference>
<protein>
    <submittedName>
        <fullName evidence="1">Uncharacterized protein</fullName>
    </submittedName>
</protein>
<feature type="non-terminal residue" evidence="1">
    <location>
        <position position="1"/>
    </location>
</feature>
<accession>A0A401TQX7</accession>
<evidence type="ECO:0000313" key="1">
    <source>
        <dbReference type="EMBL" id="GCC45023.1"/>
    </source>
</evidence>
<dbReference type="EMBL" id="BEZZ01142148">
    <property type="protein sequence ID" value="GCC45023.1"/>
    <property type="molecule type" value="Genomic_DNA"/>
</dbReference>
<sequence>ATAPHAIRIARRRTGREGPARLKAGRSSGLDVGRQLAAIGGELGHHLLMQPDIHGGGVVGIAGVVQLLRELLARRKARVEAERLHQVDDRGAPVELLAGGRRRLVDDRSDIDRLRRRRPWRRRGGSWRC</sequence>
<comment type="caution">
    <text evidence="1">The sequence shown here is derived from an EMBL/GenBank/DDBJ whole genome shotgun (WGS) entry which is preliminary data.</text>
</comment>
<name>A0A401TQX7_CHIPU</name>
<proteinExistence type="predicted"/>
<evidence type="ECO:0000313" key="2">
    <source>
        <dbReference type="Proteomes" id="UP000287033"/>
    </source>
</evidence>
<dbReference type="AlphaFoldDB" id="A0A401TQX7"/>
<gene>
    <name evidence="1" type="ORF">chiPu_0028860</name>
</gene>
<keyword evidence="2" id="KW-1185">Reference proteome</keyword>
<organism evidence="1 2">
    <name type="scientific">Chiloscyllium punctatum</name>
    <name type="common">Brownbanded bambooshark</name>
    <name type="synonym">Hemiscyllium punctatum</name>
    <dbReference type="NCBI Taxonomy" id="137246"/>
    <lineage>
        <taxon>Eukaryota</taxon>
        <taxon>Metazoa</taxon>
        <taxon>Chordata</taxon>
        <taxon>Craniata</taxon>
        <taxon>Vertebrata</taxon>
        <taxon>Chondrichthyes</taxon>
        <taxon>Elasmobranchii</taxon>
        <taxon>Galeomorphii</taxon>
        <taxon>Galeoidea</taxon>
        <taxon>Orectolobiformes</taxon>
        <taxon>Hemiscylliidae</taxon>
        <taxon>Chiloscyllium</taxon>
    </lineage>
</organism>